<name>A0A0N5CS05_THECL</name>
<dbReference type="OMA" id="QKAYPRR"/>
<evidence type="ECO:0000313" key="2">
    <source>
        <dbReference type="Proteomes" id="UP000276776"/>
    </source>
</evidence>
<evidence type="ECO:0000313" key="1">
    <source>
        <dbReference type="EMBL" id="VDM99252.1"/>
    </source>
</evidence>
<gene>
    <name evidence="1" type="ORF">TCLT_LOCUS3006</name>
</gene>
<dbReference type="EMBL" id="UYYF01000880">
    <property type="protein sequence ID" value="VDM99252.1"/>
    <property type="molecule type" value="Genomic_DNA"/>
</dbReference>
<protein>
    <submittedName>
        <fullName evidence="3">F5/8 type C domain-containing protein</fullName>
    </submittedName>
</protein>
<proteinExistence type="predicted"/>
<dbReference type="STRING" id="103827.A0A0N5CS05"/>
<evidence type="ECO:0000313" key="3">
    <source>
        <dbReference type="WBParaSite" id="TCLT_0000300501-mRNA-1"/>
    </source>
</evidence>
<organism evidence="3">
    <name type="scientific">Thelazia callipaeda</name>
    <name type="common">Oriental eyeworm</name>
    <name type="synonym">Parasitic nematode</name>
    <dbReference type="NCBI Taxonomy" id="103827"/>
    <lineage>
        <taxon>Eukaryota</taxon>
        <taxon>Metazoa</taxon>
        <taxon>Ecdysozoa</taxon>
        <taxon>Nematoda</taxon>
        <taxon>Chromadorea</taxon>
        <taxon>Rhabditida</taxon>
        <taxon>Spirurina</taxon>
        <taxon>Spiruromorpha</taxon>
        <taxon>Thelazioidea</taxon>
        <taxon>Thelaziidae</taxon>
        <taxon>Thelazia</taxon>
    </lineage>
</organism>
<reference evidence="1 2" key="2">
    <citation type="submission" date="2018-11" db="EMBL/GenBank/DDBJ databases">
        <authorList>
            <consortium name="Pathogen Informatics"/>
        </authorList>
    </citation>
    <scope>NUCLEOTIDE SEQUENCE [LARGE SCALE GENOMIC DNA]</scope>
</reference>
<accession>A0A0N5CS05</accession>
<dbReference type="OrthoDB" id="5823159at2759"/>
<dbReference type="Proteomes" id="UP000276776">
    <property type="component" value="Unassembled WGS sequence"/>
</dbReference>
<sequence>MQGQQAFGYEGFNNLRQGCAYERAVQRLQELDVEKREPILLRCSSLQRAEVIQVNALRRSSEIYEVLLDFHSPVSQSLLSLVPSLETDENPVLYTFAALSGRSTHVQLRSSPTYTADWHVISSSNEVKIKRRAVSQLSYQLILQPMKMQTAERWHMNWDYVTYRVSHGAHFAITQYFNDVIPRHLVIQICAKKIYPRRFIRFIVAPVQV</sequence>
<reference evidence="3" key="1">
    <citation type="submission" date="2017-02" db="UniProtKB">
        <authorList>
            <consortium name="WormBaseParasite"/>
        </authorList>
    </citation>
    <scope>IDENTIFICATION</scope>
</reference>
<dbReference type="WBParaSite" id="TCLT_0000300501-mRNA-1">
    <property type="protein sequence ID" value="TCLT_0000300501-mRNA-1"/>
    <property type="gene ID" value="TCLT_0000300501"/>
</dbReference>
<dbReference type="AlphaFoldDB" id="A0A0N5CS05"/>
<keyword evidence="2" id="KW-1185">Reference proteome</keyword>